<sequence length="210" mass="24120">MFQRARQLYNRIHAFLRVTGGGGDGDEDKIDDDFDFDDDDKIAELIDKAKASGKDVTGINVKLLREWKQHGWLDLFESRYGKNPKTERSYGLSSAMPISPAKPLKELEEEPASPVIKSEPINPAQVVAERRFTPAQRTRNSSQEMMGGINDYFRTRAQVDQGIAQRKEKRFEYKQTKDRVEWAQNLLKDDTISAETRSRLHKYILDALEA</sequence>
<reference evidence="1" key="1">
    <citation type="submission" date="2022-08" db="EMBL/GenBank/DDBJ databases">
        <authorList>
            <consortium name="DOE Joint Genome Institute"/>
            <person name="Min B."/>
            <person name="Riley R."/>
            <person name="Sierra-Patev S."/>
            <person name="Naranjo-Ortiz M."/>
            <person name="Looney B."/>
            <person name="Konkel Z."/>
            <person name="Slot J.C."/>
            <person name="Sakamoto Y."/>
            <person name="Steenwyk J.L."/>
            <person name="Rokas A."/>
            <person name="Carro J."/>
            <person name="Camarero S."/>
            <person name="Ferreira P."/>
            <person name="Molpeceres G."/>
            <person name="Ruiz-Duenas F.J."/>
            <person name="Serrano A."/>
            <person name="Henrissat B."/>
            <person name="Drula E."/>
            <person name="Hughes K.W."/>
            <person name="Mata J.L."/>
            <person name="Ishikawa N.K."/>
            <person name="Vargas-Isla R."/>
            <person name="Ushijima S."/>
            <person name="Smith C.A."/>
            <person name="Ahrendt S."/>
            <person name="Andreopoulos W."/>
            <person name="He G."/>
            <person name="Labutti K."/>
            <person name="Lipzen A."/>
            <person name="Ng V."/>
            <person name="Sandor L."/>
            <person name="Barry K."/>
            <person name="Martinez A.T."/>
            <person name="Xiao Y."/>
            <person name="Gibbons J.G."/>
            <person name="Terashima K."/>
            <person name="Hibbett D.S."/>
            <person name="Grigoriev I.V."/>
        </authorList>
    </citation>
    <scope>NUCLEOTIDE SEQUENCE</scope>
    <source>
        <strain evidence="1">TFB9207</strain>
    </source>
</reference>
<dbReference type="EMBL" id="MU806163">
    <property type="protein sequence ID" value="KAJ3838789.1"/>
    <property type="molecule type" value="Genomic_DNA"/>
</dbReference>
<evidence type="ECO:0000313" key="2">
    <source>
        <dbReference type="Proteomes" id="UP001163846"/>
    </source>
</evidence>
<dbReference type="AlphaFoldDB" id="A0AA38P9G6"/>
<protein>
    <submittedName>
        <fullName evidence="1">Uncharacterized protein</fullName>
    </submittedName>
</protein>
<gene>
    <name evidence="1" type="ORF">F5878DRAFT_660857</name>
</gene>
<proteinExistence type="predicted"/>
<accession>A0AA38P9G6</accession>
<organism evidence="1 2">
    <name type="scientific">Lentinula raphanica</name>
    <dbReference type="NCBI Taxonomy" id="153919"/>
    <lineage>
        <taxon>Eukaryota</taxon>
        <taxon>Fungi</taxon>
        <taxon>Dikarya</taxon>
        <taxon>Basidiomycota</taxon>
        <taxon>Agaricomycotina</taxon>
        <taxon>Agaricomycetes</taxon>
        <taxon>Agaricomycetidae</taxon>
        <taxon>Agaricales</taxon>
        <taxon>Marasmiineae</taxon>
        <taxon>Omphalotaceae</taxon>
        <taxon>Lentinula</taxon>
    </lineage>
</organism>
<dbReference type="Proteomes" id="UP001163846">
    <property type="component" value="Unassembled WGS sequence"/>
</dbReference>
<comment type="caution">
    <text evidence="1">The sequence shown here is derived from an EMBL/GenBank/DDBJ whole genome shotgun (WGS) entry which is preliminary data.</text>
</comment>
<keyword evidence="2" id="KW-1185">Reference proteome</keyword>
<name>A0AA38P9G6_9AGAR</name>
<evidence type="ECO:0000313" key="1">
    <source>
        <dbReference type="EMBL" id="KAJ3838789.1"/>
    </source>
</evidence>